<dbReference type="Proteomes" id="UP001198830">
    <property type="component" value="Unassembled WGS sequence"/>
</dbReference>
<keyword evidence="4" id="KW-1185">Reference proteome</keyword>
<name>A0ABS8H1F7_9SPHN</name>
<dbReference type="PANTHER" id="PTHR40469">
    <property type="entry name" value="SECRETED GLYCOSYL HYDROLASE"/>
    <property type="match status" value="1"/>
</dbReference>
<dbReference type="Gene3D" id="3.40.50.880">
    <property type="match status" value="1"/>
</dbReference>
<feature type="domain" description="ThuA-like" evidence="2">
    <location>
        <begin position="27"/>
        <end position="247"/>
    </location>
</feature>
<dbReference type="SUPFAM" id="SSF52317">
    <property type="entry name" value="Class I glutamine amidotransferase-like"/>
    <property type="match status" value="1"/>
</dbReference>
<evidence type="ECO:0000313" key="4">
    <source>
        <dbReference type="Proteomes" id="UP001198830"/>
    </source>
</evidence>
<dbReference type="InterPro" id="IPR029062">
    <property type="entry name" value="Class_I_gatase-like"/>
</dbReference>
<dbReference type="Pfam" id="PF06283">
    <property type="entry name" value="ThuA"/>
    <property type="match status" value="1"/>
</dbReference>
<protein>
    <submittedName>
        <fullName evidence="3">ThuA domain-containing protein</fullName>
    </submittedName>
</protein>
<feature type="chain" id="PRO_5046819285" evidence="1">
    <location>
        <begin position="23"/>
        <end position="259"/>
    </location>
</feature>
<accession>A0ABS8H1F7</accession>
<reference evidence="3 4" key="1">
    <citation type="submission" date="2021-10" db="EMBL/GenBank/DDBJ databases">
        <title>The diversity and Nitrogen Metabolism of Culturable Nitrate-Utilizing Bacteria Within the Oxygen Minimum Zone of the Changjiang (Yangtze River)Estuary.</title>
        <authorList>
            <person name="Zhang D."/>
            <person name="Zheng J."/>
            <person name="Liu S."/>
            <person name="He W."/>
        </authorList>
    </citation>
    <scope>NUCLEOTIDE SEQUENCE [LARGE SCALE GENOMIC DNA]</scope>
    <source>
        <strain evidence="3 4">FXH275-2</strain>
    </source>
</reference>
<dbReference type="EMBL" id="JAJGNP010000001">
    <property type="protein sequence ID" value="MCC4231446.1"/>
    <property type="molecule type" value="Genomic_DNA"/>
</dbReference>
<dbReference type="RefSeq" id="WP_228225979.1">
    <property type="nucleotide sequence ID" value="NZ_JAJGNP010000001.1"/>
</dbReference>
<organism evidence="3 4">
    <name type="scientific">Sphingobium soli</name>
    <dbReference type="NCBI Taxonomy" id="1591116"/>
    <lineage>
        <taxon>Bacteria</taxon>
        <taxon>Pseudomonadati</taxon>
        <taxon>Pseudomonadota</taxon>
        <taxon>Alphaproteobacteria</taxon>
        <taxon>Sphingomonadales</taxon>
        <taxon>Sphingomonadaceae</taxon>
        <taxon>Sphingobium</taxon>
    </lineage>
</organism>
<keyword evidence="1" id="KW-0732">Signal</keyword>
<evidence type="ECO:0000313" key="3">
    <source>
        <dbReference type="EMBL" id="MCC4231446.1"/>
    </source>
</evidence>
<gene>
    <name evidence="3" type="ORF">LL253_01930</name>
</gene>
<proteinExistence type="predicted"/>
<dbReference type="PANTHER" id="PTHR40469:SF2">
    <property type="entry name" value="GALACTOSE-BINDING DOMAIN-LIKE SUPERFAMILY PROTEIN"/>
    <property type="match status" value="1"/>
</dbReference>
<comment type="caution">
    <text evidence="3">The sequence shown here is derived from an EMBL/GenBank/DDBJ whole genome shotgun (WGS) entry which is preliminary data.</text>
</comment>
<feature type="signal peptide" evidence="1">
    <location>
        <begin position="1"/>
        <end position="22"/>
    </location>
</feature>
<evidence type="ECO:0000259" key="2">
    <source>
        <dbReference type="Pfam" id="PF06283"/>
    </source>
</evidence>
<dbReference type="InterPro" id="IPR029010">
    <property type="entry name" value="ThuA-like"/>
</dbReference>
<evidence type="ECO:0000256" key="1">
    <source>
        <dbReference type="SAM" id="SignalP"/>
    </source>
</evidence>
<sequence>MRMMMRLLLAIAALFVAPAAMAESQFKLLVFAKANTYHYEYIPIARDSLEQMARLHSFELVWTRHPESFDEDLSQYAAVMFLNSPGEELNAGQRAKFEAYMRAGGNAMIVHRAAITPPGEWPWYEKLVGRRVGVHPMVQTGVVTVEDRNFPAAFALPDRWVWSDEFYVTANPFDVRINTVLGVDESSYDPTKIWPGQVSRPMGKDHPIAWYHMYEKGRVFVTTLGHEGAMYRDYTYLTHLMGGIYWTATGRGQAATSKP</sequence>